<sequence length="120" mass="13341">MADEVVIALTPRLRVWVAAEPANFRCGIDGLARRVRQVLAEDPFSGALFVFRNRRHTAVKLLVYDGQGFWLCQKRLSQGRFRCWPRELPGQVLAPHALAVLLSGGDYAAAGGMPPWRVLA</sequence>
<organism evidence="1 2">
    <name type="scientific">Accumulibacter regalis</name>
    <dbReference type="NCBI Taxonomy" id="522306"/>
    <lineage>
        <taxon>Bacteria</taxon>
        <taxon>Pseudomonadati</taxon>
        <taxon>Pseudomonadota</taxon>
        <taxon>Betaproteobacteria</taxon>
        <taxon>Candidatus Accumulibacter</taxon>
    </lineage>
</organism>
<dbReference type="AlphaFoldDB" id="A0A011NU86"/>
<dbReference type="Proteomes" id="UP000022141">
    <property type="component" value="Unassembled WGS sequence"/>
</dbReference>
<dbReference type="Pfam" id="PF05717">
    <property type="entry name" value="TnpB_IS66"/>
    <property type="match status" value="1"/>
</dbReference>
<comment type="caution">
    <text evidence="1">The sequence shown here is derived from an EMBL/GenBank/DDBJ whole genome shotgun (WGS) entry which is preliminary data.</text>
</comment>
<reference evidence="1" key="1">
    <citation type="submission" date="2014-02" db="EMBL/GenBank/DDBJ databases">
        <title>Expanding our view of genomic diversity in Candidatus Accumulibacter clades.</title>
        <authorList>
            <person name="Skennerton C.T."/>
            <person name="Barr J.J."/>
            <person name="Slater F.R."/>
            <person name="Bond P.L."/>
            <person name="Tyson G.W."/>
        </authorList>
    </citation>
    <scope>NUCLEOTIDE SEQUENCE [LARGE SCALE GENOMIC DNA]</scope>
</reference>
<dbReference type="PANTHER" id="PTHR36455">
    <property type="match status" value="1"/>
</dbReference>
<gene>
    <name evidence="1" type="ORF">AW11_03087</name>
</gene>
<evidence type="ECO:0000313" key="2">
    <source>
        <dbReference type="Proteomes" id="UP000022141"/>
    </source>
</evidence>
<dbReference type="PATRIC" id="fig|1454004.3.peg.3184"/>
<protein>
    <submittedName>
        <fullName evidence="1">IS66 Orf2 like protein</fullName>
    </submittedName>
</protein>
<proteinExistence type="predicted"/>
<dbReference type="EMBL" id="JEMY01000044">
    <property type="protein sequence ID" value="EXI86308.1"/>
    <property type="molecule type" value="Genomic_DNA"/>
</dbReference>
<dbReference type="STRING" id="1454004.AW11_03087"/>
<dbReference type="PANTHER" id="PTHR36455:SF1">
    <property type="entry name" value="BLR8292 PROTEIN"/>
    <property type="match status" value="1"/>
</dbReference>
<accession>A0A011NU86</accession>
<dbReference type="NCBIfam" id="NF033819">
    <property type="entry name" value="IS66_TnpB"/>
    <property type="match status" value="1"/>
</dbReference>
<dbReference type="eggNOG" id="COG3436">
    <property type="taxonomic scope" value="Bacteria"/>
</dbReference>
<name>A0A011NU86_ACCRE</name>
<evidence type="ECO:0000313" key="1">
    <source>
        <dbReference type="EMBL" id="EXI86308.1"/>
    </source>
</evidence>
<keyword evidence="2" id="KW-1185">Reference proteome</keyword>
<dbReference type="InterPro" id="IPR008878">
    <property type="entry name" value="Transposase_IS66_Orf2"/>
</dbReference>